<dbReference type="SUPFAM" id="SSF51126">
    <property type="entry name" value="Pectin lyase-like"/>
    <property type="match status" value="1"/>
</dbReference>
<accession>A0A151ABU1</accession>
<dbReference type="Pfam" id="PF13229">
    <property type="entry name" value="Beta_helix"/>
    <property type="match status" value="1"/>
</dbReference>
<gene>
    <name evidence="2" type="ORF">HAPAU_28510</name>
</gene>
<evidence type="ECO:0000313" key="2">
    <source>
        <dbReference type="EMBL" id="KYH25030.1"/>
    </source>
</evidence>
<protein>
    <recommendedName>
        <fullName evidence="1">Right handed beta helix domain-containing protein</fullName>
    </recommendedName>
</protein>
<dbReference type="SMART" id="SM00710">
    <property type="entry name" value="PbH1"/>
    <property type="match status" value="5"/>
</dbReference>
<dbReference type="PATRIC" id="fig|1008153.3.peg.2920"/>
<dbReference type="InterPro" id="IPR012334">
    <property type="entry name" value="Pectin_lyas_fold"/>
</dbReference>
<evidence type="ECO:0000259" key="1">
    <source>
        <dbReference type="Pfam" id="PF13229"/>
    </source>
</evidence>
<dbReference type="EMBL" id="LTAZ01000008">
    <property type="protein sequence ID" value="KYH25030.1"/>
    <property type="molecule type" value="Genomic_DNA"/>
</dbReference>
<dbReference type="OrthoDB" id="271979at2157"/>
<feature type="domain" description="Right handed beta helix" evidence="1">
    <location>
        <begin position="138"/>
        <end position="251"/>
    </location>
</feature>
<sequence length="559" mass="60649">MGHTNDDISMGRRAYLQAGVIAMAGIGSLNAVERAKAAPDTVMTGTEIGGGDGYDRTVSPADADVIVSTVDELLEAFDDVSSGDVVYVDDDAEIDLTGRRITVPAGITLASGRGRGGKNGGLISCTQRTARMLQIYDDDVRITGLRFRGSEIGYYDPSGDVWDYNSLALRAYGSCEIDNCEIYGWTHAGIGIGNVGEDATSSDAHVHHCSIHDNMMSGLGYGVVIYRGEPLLEYNYFNGNRHSIAADGTSGCSYEARYNIQGPNGLVFGFEMHSPGGERVDIHHNTFQYVENRNGNVARSVAIRGTPSEGATIEDNWFYNATDPGDNRYVDGSPVVQYDNDAGGDGWDNVLLSNNHFGEDEPAEDIGHPRNGPERAQLRVYVREAGVETDYLEGATVGITPHDGTDMSRYDGSYLSSTRDEEDYFGTYALFEGLPVGNYDIFAIHPEYEDNVYTDLELGSSGRQPPIVLEPREEPEQIITISGRGRFARYEFTVSGTVEKSTADGATINSYDSIDESVVTGRTTNEPDSYEFTGEITSFEASSGVEVMLNGERVDPSEL</sequence>
<dbReference type="InterPro" id="IPR006626">
    <property type="entry name" value="PbH1"/>
</dbReference>
<dbReference type="InterPro" id="IPR011050">
    <property type="entry name" value="Pectin_lyase_fold/virulence"/>
</dbReference>
<keyword evidence="3" id="KW-1185">Reference proteome</keyword>
<name>A0A151ABU1_9EURY</name>
<dbReference type="AlphaFoldDB" id="A0A151ABU1"/>
<proteinExistence type="predicted"/>
<reference evidence="2 3" key="1">
    <citation type="submission" date="2016-02" db="EMBL/GenBank/DDBJ databases">
        <title>Genome sequence of Halalkalicoccus paucihalophilus DSM 24557.</title>
        <authorList>
            <person name="Poehlein A."/>
            <person name="Daniel R."/>
        </authorList>
    </citation>
    <scope>NUCLEOTIDE SEQUENCE [LARGE SCALE GENOMIC DNA]</scope>
    <source>
        <strain evidence="2 3">DSM 24557</strain>
    </source>
</reference>
<evidence type="ECO:0000313" key="3">
    <source>
        <dbReference type="Proteomes" id="UP000075321"/>
    </source>
</evidence>
<dbReference type="Proteomes" id="UP000075321">
    <property type="component" value="Unassembled WGS sequence"/>
</dbReference>
<dbReference type="InterPro" id="IPR039448">
    <property type="entry name" value="Beta_helix"/>
</dbReference>
<organism evidence="2 3">
    <name type="scientific">Halalkalicoccus paucihalophilus</name>
    <dbReference type="NCBI Taxonomy" id="1008153"/>
    <lineage>
        <taxon>Archaea</taxon>
        <taxon>Methanobacteriati</taxon>
        <taxon>Methanobacteriota</taxon>
        <taxon>Stenosarchaea group</taxon>
        <taxon>Halobacteria</taxon>
        <taxon>Halobacteriales</taxon>
        <taxon>Halococcaceae</taxon>
        <taxon>Halalkalicoccus</taxon>
    </lineage>
</organism>
<comment type="caution">
    <text evidence="2">The sequence shown here is derived from an EMBL/GenBank/DDBJ whole genome shotgun (WGS) entry which is preliminary data.</text>
</comment>
<dbReference type="Gene3D" id="2.160.20.10">
    <property type="entry name" value="Single-stranded right-handed beta-helix, Pectin lyase-like"/>
    <property type="match status" value="1"/>
</dbReference>